<feature type="domain" description="Metallo-beta-lactamase" evidence="1">
    <location>
        <begin position="61"/>
        <end position="211"/>
    </location>
</feature>
<evidence type="ECO:0000313" key="2">
    <source>
        <dbReference type="EMBL" id="MBE9399610.1"/>
    </source>
</evidence>
<dbReference type="InterPro" id="IPR036866">
    <property type="entry name" value="RibonucZ/Hydroxyglut_hydro"/>
</dbReference>
<evidence type="ECO:0000313" key="3">
    <source>
        <dbReference type="Proteomes" id="UP000640333"/>
    </source>
</evidence>
<sequence length="228" mass="26228">MTSLVCCGCGFNPPQQIPAHCLLCGTPKDRFVSEAYVNERCTLKETRVNHRVTRLKAEALGVSVYRVETPHRSVLIDCLPTFNPDIPAVDAILFTHRDFMGASDRYHQHWGSEVYLHEAEHQHPLACHHQVTQPFSNDFEYHGINAFVLGGHTPGFTAYIYQDVLFVCDLVVGSAEDMRFNPFGNREKIRLAAQRLRHLLRRRTVRTVCGFNYVTDFDQWMSYFKKLP</sequence>
<dbReference type="SUPFAM" id="SSF56281">
    <property type="entry name" value="Metallo-hydrolase/oxidoreductase"/>
    <property type="match status" value="1"/>
</dbReference>
<dbReference type="SMART" id="SM00849">
    <property type="entry name" value="Lactamase_B"/>
    <property type="match status" value="1"/>
</dbReference>
<keyword evidence="3" id="KW-1185">Reference proteome</keyword>
<dbReference type="AlphaFoldDB" id="A0A8J7FDS2"/>
<dbReference type="EMBL" id="JADEYS010000031">
    <property type="protein sequence ID" value="MBE9399610.1"/>
    <property type="molecule type" value="Genomic_DNA"/>
</dbReference>
<name>A0A8J7FDS2_9GAMM</name>
<organism evidence="2 3">
    <name type="scientific">Pontibacterium sinense</name>
    <dbReference type="NCBI Taxonomy" id="2781979"/>
    <lineage>
        <taxon>Bacteria</taxon>
        <taxon>Pseudomonadati</taxon>
        <taxon>Pseudomonadota</taxon>
        <taxon>Gammaproteobacteria</taxon>
        <taxon>Oceanospirillales</taxon>
        <taxon>Oceanospirillaceae</taxon>
        <taxon>Pontibacterium</taxon>
    </lineage>
</organism>
<dbReference type="InterPro" id="IPR001279">
    <property type="entry name" value="Metallo-B-lactamas"/>
</dbReference>
<evidence type="ECO:0000259" key="1">
    <source>
        <dbReference type="SMART" id="SM00849"/>
    </source>
</evidence>
<dbReference type="Gene3D" id="3.60.15.10">
    <property type="entry name" value="Ribonuclease Z/Hydroxyacylglutathione hydrolase-like"/>
    <property type="match status" value="1"/>
</dbReference>
<dbReference type="Proteomes" id="UP000640333">
    <property type="component" value="Unassembled WGS sequence"/>
</dbReference>
<reference evidence="2" key="1">
    <citation type="submission" date="2020-10" db="EMBL/GenBank/DDBJ databases">
        <title>Bacterium isolated from coastal waters sediment.</title>
        <authorList>
            <person name="Chen R.-J."/>
            <person name="Lu D.-C."/>
            <person name="Zhu K.-L."/>
            <person name="Du Z.-J."/>
        </authorList>
    </citation>
    <scope>NUCLEOTIDE SEQUENCE</scope>
    <source>
        <strain evidence="2">N1Y112</strain>
    </source>
</reference>
<comment type="caution">
    <text evidence="2">The sequence shown here is derived from an EMBL/GenBank/DDBJ whole genome shotgun (WGS) entry which is preliminary data.</text>
</comment>
<accession>A0A8J7FDS2</accession>
<dbReference type="RefSeq" id="WP_193955306.1">
    <property type="nucleotide sequence ID" value="NZ_JADEYS010000031.1"/>
</dbReference>
<gene>
    <name evidence="2" type="ORF">IOQ59_20295</name>
</gene>
<proteinExistence type="predicted"/>
<protein>
    <submittedName>
        <fullName evidence="2">MBL fold metallo-hydrolase</fullName>
    </submittedName>
</protein>